<feature type="signal peptide" evidence="1">
    <location>
        <begin position="1"/>
        <end position="19"/>
    </location>
</feature>
<comment type="caution">
    <text evidence="2">The sequence shown here is derived from an EMBL/GenBank/DDBJ whole genome shotgun (WGS) entry which is preliminary data.</text>
</comment>
<dbReference type="AlphaFoldDB" id="A0AAV8XM87"/>
<evidence type="ECO:0000313" key="3">
    <source>
        <dbReference type="Proteomes" id="UP001162156"/>
    </source>
</evidence>
<proteinExistence type="predicted"/>
<evidence type="ECO:0000313" key="2">
    <source>
        <dbReference type="EMBL" id="KAJ8939744.1"/>
    </source>
</evidence>
<protein>
    <submittedName>
        <fullName evidence="2">Uncharacterized protein</fullName>
    </submittedName>
</protein>
<dbReference type="InterPro" id="IPR010629">
    <property type="entry name" value="Ins_allergen"/>
</dbReference>
<feature type="chain" id="PRO_5043731709" evidence="1">
    <location>
        <begin position="20"/>
        <end position="220"/>
    </location>
</feature>
<keyword evidence="3" id="KW-1185">Reference proteome</keyword>
<sequence length="220" mass="25514">MNLLRLIAAMALLFNLCQSAPSTPVPKAVPTDFLANEFKNLKSLIPKERVRNITYEHLETDQNFKAAIKYMQSEEWKDLIEAIRDKPEWIALKKYLREFGIDLELIINYAEAFVANITVTLEPQDPPPKKNLSLFIIDVEQSLPIIAIVSFLHEKLINNPSVQELFEKLSNNESRQMIENVIALPEVKCLIKEFEYMGVNFLDMFSLMYTFFGWGEFKSF</sequence>
<dbReference type="EMBL" id="JANEYF010003051">
    <property type="protein sequence ID" value="KAJ8939744.1"/>
    <property type="molecule type" value="Genomic_DNA"/>
</dbReference>
<organism evidence="2 3">
    <name type="scientific">Rhamnusium bicolor</name>
    <dbReference type="NCBI Taxonomy" id="1586634"/>
    <lineage>
        <taxon>Eukaryota</taxon>
        <taxon>Metazoa</taxon>
        <taxon>Ecdysozoa</taxon>
        <taxon>Arthropoda</taxon>
        <taxon>Hexapoda</taxon>
        <taxon>Insecta</taxon>
        <taxon>Pterygota</taxon>
        <taxon>Neoptera</taxon>
        <taxon>Endopterygota</taxon>
        <taxon>Coleoptera</taxon>
        <taxon>Polyphaga</taxon>
        <taxon>Cucujiformia</taxon>
        <taxon>Chrysomeloidea</taxon>
        <taxon>Cerambycidae</taxon>
        <taxon>Lepturinae</taxon>
        <taxon>Rhagiini</taxon>
        <taxon>Rhamnusium</taxon>
    </lineage>
</organism>
<accession>A0AAV8XM87</accession>
<keyword evidence="1" id="KW-0732">Signal</keyword>
<evidence type="ECO:0000256" key="1">
    <source>
        <dbReference type="SAM" id="SignalP"/>
    </source>
</evidence>
<gene>
    <name evidence="2" type="ORF">NQ314_011030</name>
</gene>
<dbReference type="PANTHER" id="PTHR21163:SF1">
    <property type="entry name" value="PROTEIN G12"/>
    <property type="match status" value="1"/>
</dbReference>
<dbReference type="Proteomes" id="UP001162156">
    <property type="component" value="Unassembled WGS sequence"/>
</dbReference>
<name>A0AAV8XM87_9CUCU</name>
<reference evidence="2" key="1">
    <citation type="journal article" date="2023" name="Insect Mol. Biol.">
        <title>Genome sequencing provides insights into the evolution of gene families encoding plant cell wall-degrading enzymes in longhorned beetles.</title>
        <authorList>
            <person name="Shin N.R."/>
            <person name="Okamura Y."/>
            <person name="Kirsch R."/>
            <person name="Pauchet Y."/>
        </authorList>
    </citation>
    <scope>NUCLEOTIDE SEQUENCE</scope>
    <source>
        <strain evidence="2">RBIC_L_NR</strain>
    </source>
</reference>
<dbReference type="PANTHER" id="PTHR21163">
    <property type="entry name" value="PROTEIN G12"/>
    <property type="match status" value="1"/>
</dbReference>
<dbReference type="Pfam" id="PF06757">
    <property type="entry name" value="Ins_allergen_rp"/>
    <property type="match status" value="1"/>
</dbReference>